<name>A0A2A6C3R9_PRIPA</name>
<proteinExistence type="inferred from homology"/>
<dbReference type="PROSITE" id="PS00108">
    <property type="entry name" value="PROTEIN_KINASE_ST"/>
    <property type="match status" value="1"/>
</dbReference>
<keyword evidence="18" id="KW-1185">Reference proteome</keyword>
<dbReference type="CDD" id="cd14224">
    <property type="entry name" value="PKc_DYRK2_3"/>
    <property type="match status" value="1"/>
</dbReference>
<dbReference type="EnsemblMetazoa" id="PPA02178.1">
    <property type="protein sequence ID" value="PPA02178.1"/>
    <property type="gene ID" value="WBGene00091732"/>
</dbReference>
<feature type="compositionally biased region" description="Basic residues" evidence="15">
    <location>
        <begin position="281"/>
        <end position="292"/>
    </location>
</feature>
<accession>A0A2A6C3R9</accession>
<dbReference type="InterPro" id="IPR024585">
    <property type="entry name" value="mTOR_dom"/>
</dbReference>
<feature type="compositionally biased region" description="Polar residues" evidence="15">
    <location>
        <begin position="2385"/>
        <end position="2408"/>
    </location>
</feature>
<feature type="compositionally biased region" description="Low complexity" evidence="15">
    <location>
        <begin position="789"/>
        <end position="807"/>
    </location>
</feature>
<dbReference type="Pfam" id="PF02259">
    <property type="entry name" value="FAT"/>
    <property type="match status" value="1"/>
</dbReference>
<feature type="region of interest" description="Disordered" evidence="15">
    <location>
        <begin position="742"/>
        <end position="766"/>
    </location>
</feature>
<feature type="compositionally biased region" description="Gly residues" evidence="15">
    <location>
        <begin position="304"/>
        <end position="314"/>
    </location>
</feature>
<dbReference type="Pfam" id="PF00069">
    <property type="entry name" value="Pkinase"/>
    <property type="match status" value="1"/>
</dbReference>
<keyword evidence="16" id="KW-1133">Transmembrane helix</keyword>
<evidence type="ECO:0000256" key="14">
    <source>
        <dbReference type="SAM" id="Coils"/>
    </source>
</evidence>
<evidence type="ECO:0000313" key="18">
    <source>
        <dbReference type="Proteomes" id="UP000005239"/>
    </source>
</evidence>
<keyword evidence="3 13" id="KW-0723">Serine/threonine-protein kinase</keyword>
<feature type="compositionally biased region" description="Low complexity" evidence="15">
    <location>
        <begin position="293"/>
        <end position="303"/>
    </location>
</feature>
<dbReference type="GO" id="GO:0005737">
    <property type="term" value="C:cytoplasm"/>
    <property type="evidence" value="ECO:0000318"/>
    <property type="project" value="GO_Central"/>
</dbReference>
<comment type="catalytic activity">
    <reaction evidence="13">
        <text>L-threonyl-[protein] + ATP = O-phospho-L-threonyl-[protein] + ADP + H(+)</text>
        <dbReference type="Rhea" id="RHEA:46608"/>
        <dbReference type="Rhea" id="RHEA-COMP:11060"/>
        <dbReference type="Rhea" id="RHEA-COMP:11605"/>
        <dbReference type="ChEBI" id="CHEBI:15378"/>
        <dbReference type="ChEBI" id="CHEBI:30013"/>
        <dbReference type="ChEBI" id="CHEBI:30616"/>
        <dbReference type="ChEBI" id="CHEBI:61977"/>
        <dbReference type="ChEBI" id="CHEBI:456216"/>
        <dbReference type="EC" id="2.7.11.1"/>
    </reaction>
</comment>
<keyword evidence="7 13" id="KW-0418">Kinase</keyword>
<dbReference type="GO" id="GO:0005634">
    <property type="term" value="C:nucleus"/>
    <property type="evidence" value="ECO:0000318"/>
    <property type="project" value="GO_Central"/>
</dbReference>
<evidence type="ECO:0000256" key="15">
    <source>
        <dbReference type="SAM" id="MobiDB-lite"/>
    </source>
</evidence>
<evidence type="ECO:0000256" key="4">
    <source>
        <dbReference type="ARBA" id="ARBA00022553"/>
    </source>
</evidence>
<comment type="catalytic activity">
    <reaction evidence="10">
        <text>L-threonyl-[protein] + ATP = O-phospho-L-threonyl-[protein] + ADP + H(+)</text>
        <dbReference type="Rhea" id="RHEA:46608"/>
        <dbReference type="Rhea" id="RHEA-COMP:11060"/>
        <dbReference type="Rhea" id="RHEA-COMP:11605"/>
        <dbReference type="ChEBI" id="CHEBI:15378"/>
        <dbReference type="ChEBI" id="CHEBI:30013"/>
        <dbReference type="ChEBI" id="CHEBI:30616"/>
        <dbReference type="ChEBI" id="CHEBI:61977"/>
        <dbReference type="ChEBI" id="CHEBI:456216"/>
        <dbReference type="EC" id="2.7.12.1"/>
    </reaction>
</comment>
<feature type="region of interest" description="Disordered" evidence="15">
    <location>
        <begin position="678"/>
        <end position="698"/>
    </location>
</feature>
<feature type="compositionally biased region" description="Polar residues" evidence="15">
    <location>
        <begin position="240"/>
        <end position="255"/>
    </location>
</feature>
<reference evidence="18" key="1">
    <citation type="journal article" date="2008" name="Nat. Genet.">
        <title>The Pristionchus pacificus genome provides a unique perspective on nematode lifestyle and parasitism.</title>
        <authorList>
            <person name="Dieterich C."/>
            <person name="Clifton S.W."/>
            <person name="Schuster L.N."/>
            <person name="Chinwalla A."/>
            <person name="Delehaunty K."/>
            <person name="Dinkelacker I."/>
            <person name="Fulton L."/>
            <person name="Fulton R."/>
            <person name="Godfrey J."/>
            <person name="Minx P."/>
            <person name="Mitreva M."/>
            <person name="Roeseler W."/>
            <person name="Tian H."/>
            <person name="Witte H."/>
            <person name="Yang S.P."/>
            <person name="Wilson R.K."/>
            <person name="Sommer R.J."/>
        </authorList>
    </citation>
    <scope>NUCLEOTIDE SEQUENCE [LARGE SCALE GENOMIC DNA]</scope>
    <source>
        <strain evidence="18">PS312</strain>
    </source>
</reference>
<dbReference type="SMART" id="SM01346">
    <property type="entry name" value="DUF3385"/>
    <property type="match status" value="1"/>
</dbReference>
<feature type="region of interest" description="Disordered" evidence="15">
    <location>
        <begin position="789"/>
        <end position="813"/>
    </location>
</feature>
<keyword evidence="5 13" id="KW-0808">Transferase</keyword>
<evidence type="ECO:0000256" key="1">
    <source>
        <dbReference type="ARBA" id="ARBA00004544"/>
    </source>
</evidence>
<keyword evidence="6 13" id="KW-0547">Nucleotide-binding</keyword>
<feature type="region of interest" description="Disordered" evidence="15">
    <location>
        <begin position="1031"/>
        <end position="1066"/>
    </location>
</feature>
<dbReference type="GO" id="GO:0005856">
    <property type="term" value="C:cytoskeleton"/>
    <property type="evidence" value="ECO:0000318"/>
    <property type="project" value="GO_Central"/>
</dbReference>
<feature type="compositionally biased region" description="Low complexity" evidence="15">
    <location>
        <begin position="116"/>
        <end position="141"/>
    </location>
</feature>
<dbReference type="Gene3D" id="3.30.10.30">
    <property type="entry name" value="DYRK"/>
    <property type="match status" value="1"/>
</dbReference>
<dbReference type="FunFam" id="1.10.510.10:FF:000112">
    <property type="entry name" value="Putative dual specificity tyrosine-phosphorylation-regulated kinase 2"/>
    <property type="match status" value="1"/>
</dbReference>
<dbReference type="InterPro" id="IPR003151">
    <property type="entry name" value="PIK-rel_kinase_FAT"/>
</dbReference>
<evidence type="ECO:0000256" key="2">
    <source>
        <dbReference type="ARBA" id="ARBA00008867"/>
    </source>
</evidence>
<dbReference type="Proteomes" id="UP000005239">
    <property type="component" value="Unassembled WGS sequence"/>
</dbReference>
<dbReference type="InterPro" id="IPR016024">
    <property type="entry name" value="ARM-type_fold"/>
</dbReference>
<feature type="region of interest" description="Disordered" evidence="15">
    <location>
        <begin position="209"/>
        <end position="228"/>
    </location>
</feature>
<evidence type="ECO:0000256" key="13">
    <source>
        <dbReference type="RuleBase" id="RU364109"/>
    </source>
</evidence>
<feature type="compositionally biased region" description="Basic and acidic residues" evidence="15">
    <location>
        <begin position="2409"/>
        <end position="2418"/>
    </location>
</feature>
<dbReference type="InterPro" id="IPR050494">
    <property type="entry name" value="Ser_Thr_dual-spec_kinase"/>
</dbReference>
<keyword evidence="16" id="KW-0812">Transmembrane</keyword>
<evidence type="ECO:0000313" key="17">
    <source>
        <dbReference type="EnsemblMetazoa" id="PPA02178.1"/>
    </source>
</evidence>
<dbReference type="Gene3D" id="1.10.510.10">
    <property type="entry name" value="Transferase(Phosphotransferase) domain 1"/>
    <property type="match status" value="1"/>
</dbReference>
<dbReference type="Gene3D" id="3.30.200.20">
    <property type="entry name" value="Phosphorylase Kinase, domain 1"/>
    <property type="match status" value="1"/>
</dbReference>
<evidence type="ECO:0000256" key="16">
    <source>
        <dbReference type="SAM" id="Phobius"/>
    </source>
</evidence>
<organism evidence="17 18">
    <name type="scientific">Pristionchus pacificus</name>
    <name type="common">Parasitic nematode worm</name>
    <dbReference type="NCBI Taxonomy" id="54126"/>
    <lineage>
        <taxon>Eukaryota</taxon>
        <taxon>Metazoa</taxon>
        <taxon>Ecdysozoa</taxon>
        <taxon>Nematoda</taxon>
        <taxon>Chromadorea</taxon>
        <taxon>Rhabditida</taxon>
        <taxon>Rhabditina</taxon>
        <taxon>Diplogasteromorpha</taxon>
        <taxon>Diplogasteroidea</taxon>
        <taxon>Neodiplogasteridae</taxon>
        <taxon>Pristionchus</taxon>
    </lineage>
</organism>
<evidence type="ECO:0000256" key="10">
    <source>
        <dbReference type="ARBA" id="ARBA00049308"/>
    </source>
</evidence>
<keyword evidence="16" id="KW-0472">Membrane</keyword>
<dbReference type="GO" id="GO:0005524">
    <property type="term" value="F:ATP binding"/>
    <property type="evidence" value="ECO:0007669"/>
    <property type="project" value="UniProtKB-UniRule"/>
</dbReference>
<comment type="similarity">
    <text evidence="13">Belongs to the PI3/PI4-kinase family.</text>
</comment>
<feature type="region of interest" description="Disordered" evidence="15">
    <location>
        <begin position="115"/>
        <end position="166"/>
    </location>
</feature>
<dbReference type="InterPro" id="IPR014009">
    <property type="entry name" value="PIK_FAT"/>
</dbReference>
<dbReference type="Gene3D" id="1.25.10.10">
    <property type="entry name" value="Leucine-rich Repeat Variant"/>
    <property type="match status" value="3"/>
</dbReference>
<keyword evidence="8 13" id="KW-0067">ATP-binding</keyword>
<feature type="region of interest" description="Disordered" evidence="15">
    <location>
        <begin position="240"/>
        <end position="358"/>
    </location>
</feature>
<dbReference type="GO" id="GO:0005938">
    <property type="term" value="C:cell cortex"/>
    <property type="evidence" value="ECO:0007669"/>
    <property type="project" value="UniProtKB-SubCell"/>
</dbReference>
<evidence type="ECO:0000256" key="6">
    <source>
        <dbReference type="ARBA" id="ARBA00022741"/>
    </source>
</evidence>
<comment type="function">
    <text evidence="12">Required for oocyte-to-zygote transition in which it phosphorylates oocyte proteins, including mei-1, oma-1, oma-2, mex-5, and mex-6, modifying their activity and/or stability following meiosis. Through phosphorylation of P granule components including meg-1, promotes the disassembly of zygotic P granules in the anterior cytoplasm during zygote polarization, and thus plays a role in P granule distribution and segregation in early stage embryos following meiosis. Functions in both spindle positioning and in the posterior localization of cytoplasmic determinants, including pie-1, pos-1, and pgl-1, in early embryos. Involved in the asymmetric distribution of plk-1 at the 2-cell embryonic stage.</text>
</comment>
<reference evidence="17" key="2">
    <citation type="submission" date="2022-06" db="UniProtKB">
        <authorList>
            <consortium name="EnsemblMetazoa"/>
        </authorList>
    </citation>
    <scope>IDENTIFICATION</scope>
    <source>
        <strain evidence="17">PS312</strain>
    </source>
</reference>
<feature type="compositionally biased region" description="Basic and acidic residues" evidence="15">
    <location>
        <begin position="315"/>
        <end position="331"/>
    </location>
</feature>
<feature type="coiled-coil region" evidence="14">
    <location>
        <begin position="963"/>
        <end position="1022"/>
    </location>
</feature>
<dbReference type="PROSITE" id="PS50011">
    <property type="entry name" value="PROTEIN_KINASE_DOM"/>
    <property type="match status" value="1"/>
</dbReference>
<dbReference type="PANTHER" id="PTHR24058">
    <property type="entry name" value="DUAL SPECIFICITY PROTEIN KINASE"/>
    <property type="match status" value="1"/>
</dbReference>
<comment type="subcellular location">
    <subcellularLocation>
        <location evidence="1">Cytoplasm</location>
        <location evidence="1">Cell cortex</location>
    </subcellularLocation>
</comment>
<dbReference type="PROSITE" id="PS51189">
    <property type="entry name" value="FAT"/>
    <property type="match status" value="1"/>
</dbReference>
<dbReference type="InterPro" id="IPR042521">
    <property type="entry name" value="DYRK"/>
</dbReference>
<dbReference type="FunFam" id="3.30.200.20:FF:000127">
    <property type="entry name" value="Putative dual specificity tyrosine-phosphorylation-regulated kinase 2"/>
    <property type="match status" value="1"/>
</dbReference>
<comment type="catalytic activity">
    <reaction evidence="11">
        <text>L-tyrosyl-[protein] + ATP = O-phospho-L-tyrosyl-[protein] + ADP + H(+)</text>
        <dbReference type="Rhea" id="RHEA:10596"/>
        <dbReference type="Rhea" id="RHEA-COMP:10136"/>
        <dbReference type="Rhea" id="RHEA-COMP:20101"/>
        <dbReference type="ChEBI" id="CHEBI:15378"/>
        <dbReference type="ChEBI" id="CHEBI:30616"/>
        <dbReference type="ChEBI" id="CHEBI:46858"/>
        <dbReference type="ChEBI" id="CHEBI:61978"/>
        <dbReference type="ChEBI" id="CHEBI:456216"/>
        <dbReference type="EC" id="2.7.12.1"/>
    </reaction>
</comment>
<dbReference type="GO" id="GO:0004712">
    <property type="term" value="F:protein serine/threonine/tyrosine kinase activity"/>
    <property type="evidence" value="ECO:0007669"/>
    <property type="project" value="UniProtKB-EC"/>
</dbReference>
<dbReference type="InterPro" id="IPR000719">
    <property type="entry name" value="Prot_kinase_dom"/>
</dbReference>
<feature type="compositionally biased region" description="Basic and acidic residues" evidence="15">
    <location>
        <begin position="1039"/>
        <end position="1050"/>
    </location>
</feature>
<feature type="transmembrane region" description="Helical" evidence="16">
    <location>
        <begin position="77"/>
        <end position="102"/>
    </location>
</feature>
<evidence type="ECO:0000256" key="11">
    <source>
        <dbReference type="ARBA" id="ARBA00051680"/>
    </source>
</evidence>
<evidence type="ECO:0000256" key="9">
    <source>
        <dbReference type="ARBA" id="ARBA00049003"/>
    </source>
</evidence>
<dbReference type="GO" id="GO:0004674">
    <property type="term" value="F:protein serine/threonine kinase activity"/>
    <property type="evidence" value="ECO:0000318"/>
    <property type="project" value="GO_Central"/>
</dbReference>
<feature type="compositionally biased region" description="Pro residues" evidence="15">
    <location>
        <begin position="150"/>
        <end position="165"/>
    </location>
</feature>
<dbReference type="EC" id="2.7.11.1" evidence="13"/>
<dbReference type="InterPro" id="IPR017441">
    <property type="entry name" value="Protein_kinase_ATP_BS"/>
</dbReference>
<dbReference type="PANTHER" id="PTHR24058:SF112">
    <property type="entry name" value="DUAL SPECIFICITY TYROSINE-PHOSPHORYLATION-REGULATED KINASE 3 HOMOLOG-RELATED"/>
    <property type="match status" value="1"/>
</dbReference>
<keyword evidence="4" id="KW-0597">Phosphoprotein</keyword>
<dbReference type="SUPFAM" id="SSF56112">
    <property type="entry name" value="Protein kinase-like (PK-like)"/>
    <property type="match status" value="1"/>
</dbReference>
<evidence type="ECO:0000256" key="5">
    <source>
        <dbReference type="ARBA" id="ARBA00022679"/>
    </source>
</evidence>
<dbReference type="Pfam" id="PF11865">
    <property type="entry name" value="mTOR_dom"/>
    <property type="match status" value="1"/>
</dbReference>
<comment type="catalytic activity">
    <reaction evidence="9">
        <text>L-seryl-[protein] + ATP = O-phospho-L-seryl-[protein] + ADP + H(+)</text>
        <dbReference type="Rhea" id="RHEA:17989"/>
        <dbReference type="Rhea" id="RHEA-COMP:9863"/>
        <dbReference type="Rhea" id="RHEA-COMP:11604"/>
        <dbReference type="ChEBI" id="CHEBI:15378"/>
        <dbReference type="ChEBI" id="CHEBI:29999"/>
        <dbReference type="ChEBI" id="CHEBI:30616"/>
        <dbReference type="ChEBI" id="CHEBI:83421"/>
        <dbReference type="ChEBI" id="CHEBI:456216"/>
        <dbReference type="EC" id="2.7.12.1"/>
    </reaction>
</comment>
<dbReference type="SMART" id="SM00220">
    <property type="entry name" value="S_TKc"/>
    <property type="match status" value="1"/>
</dbReference>
<dbReference type="InterPro" id="IPR011989">
    <property type="entry name" value="ARM-like"/>
</dbReference>
<gene>
    <name evidence="17" type="primary">WBGene00091732</name>
</gene>
<dbReference type="PROSITE" id="PS00107">
    <property type="entry name" value="PROTEIN_KINASE_ATP"/>
    <property type="match status" value="1"/>
</dbReference>
<accession>A0A8R1Y5X4</accession>
<comment type="similarity">
    <text evidence="2">Belongs to the protein kinase superfamily. CMGC Ser/Thr protein kinase family. MNB/DYRK subfamily.</text>
</comment>
<dbReference type="SUPFAM" id="SSF48371">
    <property type="entry name" value="ARM repeat"/>
    <property type="match status" value="1"/>
</dbReference>
<evidence type="ECO:0000256" key="8">
    <source>
        <dbReference type="ARBA" id="ARBA00022840"/>
    </source>
</evidence>
<evidence type="ECO:0000256" key="3">
    <source>
        <dbReference type="ARBA" id="ARBA00022527"/>
    </source>
</evidence>
<sequence length="2787" mass="312711">MDGLILSSSSFHLSISSLKDKMAALASVSRGRYGNSGLERDSNYKSTNGQTFNSNGSFTSETNRKLIESSGTLPSRLFIVLLSHVIFIILHLSILLNFPIWIEWDVEMKRQSTAPSYLSSGSTSSSSNSSVASSVECSPKSLGSRSAPRMRPPPPPQFAPPPPPGYYTHIYPSPSTSSLASITSSSRFYSPKSAVTSFARKHILPSSSYSHLSSSVSSSSHGSSSLRPSKTMIDVMHTHSNPIRSSNLSSQPNNVTSAGTESSSSAIGSSSNASSSAGSTKHGHLPSSHHHLSASVSALSSVGLSGGSESMGGTRGDRPKMSKSPSDESIRSHTSSSGSGGGSNGTNSAASNKTGFRPEDAITTFGPKLAPYEQTEIFQYMRVYFVGSQAKKRGGVVGAPNNAGYDDENGSYLLVAHDHIAYRYEVLKVIGKGSFGQVIKAYDHKYQQYVALKLVRNEKRFHRQADEEIRILDHVRRQDPDGQYNIIHMLDHFNFRNHKCITFELLSINLYELIKKNKFQGFSLQLVRKFAYSMLQCLELLSSNKLIHCDLKPENVLLKQQGRSGIKVIDFGSSCFDDQRIYTYIQSRFYRAPEVILGAKYGMPIDMWSLGCILAELLTGYPLLPGEDENDQLALIIELLGMPPNHVTEHAKRTRTFISSKGYPRYCTVVTNPDGSVSLSGARSKRGKMRGPPGSRSWNQALKNLGDELFIDFLRRCLEWDPAQRMTPQQAVKHQWLRRRLPCPPSRRDELGGLEADGAPPTASSLLSTPVSLLSQSTTALRLPTSASTFTTSTTSRPSSHLSLTSLIGDNANGKMEPREIREKLVNAVESLKGLRDKIDLAEGAVEYEKRRETELENDIHKERSRIVELADDVRKARTRETEFAKNVYSWIEILREKRNEVWLITLMVYSTLPSQLILHSTLSDSLNATLSSLLSSIDILLDGLHKKRKHVDEVISVTDRRVKASQMELSEMKEGIEAARDRREFLKKTKKLIGKQAKEDRQKCEKELSEIDRKLGMVKEEVSILTAKLPSRNGDVNENEKGRGKKEESIGMSTTTLTETTETETPIPEGRIMKKMNTIHEEQSIHFHYSDTSVELLPRPNDLPISSPSQLSIYTDECEHKSSCECTCHDDQICSCETSNCTERNTPSNVFKTLMQFHDCFFVTMIGPIDQRKASENASEMDRCRDGTGKGVAEFYARMIIQKKGEERYKVASSLYKYLSCEFRDETVEFQLEFINFIDSKPDSTEQNFLFDLMNPKDSKAVNAEGNREAATILIVLLAEPMLTTEGGGARVVRFAHYLLKVLLTMEERGMELAARGLAFLIQVSKTYAAELVERCLDQSLEWAEEDLSEKSEQRRLASAILLRELALFTSTSFFLRANAFFRTIFKVIRFPKPNVRMAAANALHAALGVTSQREAKQKSEWYKKCFNEALNTLIETGDGLGKDERCHCMLLVFNELLRIADAQTEKARICALGHANDRSREEITVGGSPLDFLSAERFLTTVESRTAKALVSENIKVIYDKVMEARYCRQHDCVLTLIEVLPRLASWLTVTQLASCVEILLPHMHRSSQAQISAGLFVLQQPKALKKYVPQMMNVFKDALSTTKKKKTPIDLPRDTKLFVLLTYIVRAFGKDVTHEVKDVLPLLLTTPLSKAMKETLREIYNQIEEVKTEVLDGLLEQLSIILMNEPLPPKTAAPTMRPVPANIIVAKEKVPLCILALETLGEFQFQRHSLHYFMQYVADGYLVCHSATLRFAAVKSCTAMLLPFIVSYEKSGREQRVWVLALVHSVLKCLCSVAVVDSDPEVRMCVVTELSKGDICLLSHLAQPEILQLLRLCLRDEKLEMQEQTVNLLGKIGQINPALVLPRLRRVLAETIIQLSTSGDGRLEQHSARLIALMSHQSPKFMVPYMGQVLEGLLPKIRFEQKFSDVTVQVLHAISELAMVGGAEMVRSIPLLFPMLIQFITDSSSLARREAGLRALGHLSASTAYVVDPYRDHKNLLEILLSLMKNEMSQSMRRLTMKVLGTLGALDPYAHKVFTGAIVSGRFGLSAALSLPTVRQSDDPRMNIIQWFNYEKCTLLEFYPHITIANLLMMLENETYSNHYAEITQDLLSILKTLGKRCQVFVPQVVPKMLETTRKSKKDSKNFFLKQLTDLLMQVKGGSKPYLPQIFEIIRESWNAEESHHASVIGVIEAIGKCHPHSFSPYTHEVIPYILEAMRSDKAMDRKLTDNCLSCIVCLSGSLTQYLHLMISPILTVVNDGSAPTKLREKALECIYEIGVQENLSDYTPHIMQGWMKAIHSKPLEKSALKLLKIMTQQKWKHLVLFHRNIECSLKGNELRSDEYNQYIWERDQMERRAAEDERLRREGKMPPVRMPDDTPDDEIPINQTIANRANQSSAGPSHTEGGTESTRRVVADKEESKKQAVSVKAIEAAISVEANSTKEDWSAWLTKLRLVFIRFSSSSAIRAVYSMSEQHSQLAKDIFVASFMSVWTEVSKDVQDYITANLKHALQTCDNQDVKQTILNLAEFMDHSEKGPLPIPIVDLGKSAQDVKAYAKALRYKELEIRNIGVNNITLDQAHAIITFANKLNLQEEAAGMIKCVEMQERDVSTLMRSRWYEKLNDWDKALSLVAECRVERSVGGGNEAKYKESELDEHEVKCLEALGKWSELKKKTGSMDTRRDQKLSVMGARSNWAMGDWTTMEKHTRDVNVNTQDGSYLRAVLAVKKMEYGKAEEYIEKCRDIHDSQLTASAGESYERAYPAMILVQELTELEEVLHLISSPFTPSNQ</sequence>
<feature type="region of interest" description="Disordered" evidence="15">
    <location>
        <begin position="2358"/>
        <end position="2418"/>
    </location>
</feature>
<dbReference type="InterPro" id="IPR008271">
    <property type="entry name" value="Ser/Thr_kinase_AS"/>
</dbReference>
<feature type="compositionally biased region" description="Low complexity" evidence="15">
    <location>
        <begin position="1055"/>
        <end position="1066"/>
    </location>
</feature>
<protein>
    <recommendedName>
        <fullName evidence="13">Serine/threonine-protein kinase TOR</fullName>
        <ecNumber evidence="13">2.7.11.1</ecNumber>
    </recommendedName>
</protein>
<feature type="compositionally biased region" description="Basic and acidic residues" evidence="15">
    <location>
        <begin position="2358"/>
        <end position="2368"/>
    </location>
</feature>
<feature type="compositionally biased region" description="Low complexity" evidence="15">
    <location>
        <begin position="256"/>
        <end position="280"/>
    </location>
</feature>
<evidence type="ECO:0000256" key="12">
    <source>
        <dbReference type="ARBA" id="ARBA00059565"/>
    </source>
</evidence>
<keyword evidence="14" id="KW-0175">Coiled coil</keyword>
<dbReference type="InterPro" id="IPR011009">
    <property type="entry name" value="Kinase-like_dom_sf"/>
</dbReference>
<evidence type="ECO:0000256" key="7">
    <source>
        <dbReference type="ARBA" id="ARBA00022777"/>
    </source>
</evidence>